<dbReference type="PROSITE" id="PS50043">
    <property type="entry name" value="HTH_LUXR_2"/>
    <property type="match status" value="1"/>
</dbReference>
<dbReference type="AlphaFoldDB" id="A0A934IXB2"/>
<dbReference type="InterPro" id="IPR000792">
    <property type="entry name" value="Tscrpt_reg_LuxR_C"/>
</dbReference>
<comment type="caution">
    <text evidence="2">The sequence shown here is derived from an EMBL/GenBank/DDBJ whole genome shotgun (WGS) entry which is preliminary data.</text>
</comment>
<dbReference type="Pfam" id="PF00196">
    <property type="entry name" value="GerE"/>
    <property type="match status" value="1"/>
</dbReference>
<dbReference type="SUPFAM" id="SSF46894">
    <property type="entry name" value="C-terminal effector domain of the bipartite response regulators"/>
    <property type="match status" value="1"/>
</dbReference>
<evidence type="ECO:0000259" key="1">
    <source>
        <dbReference type="PROSITE" id="PS50043"/>
    </source>
</evidence>
<gene>
    <name evidence="2" type="ORF">JEQ47_18905</name>
</gene>
<organism evidence="2 3">
    <name type="scientific">Devosia sediminis</name>
    <dbReference type="NCBI Taxonomy" id="2798801"/>
    <lineage>
        <taxon>Bacteria</taxon>
        <taxon>Pseudomonadati</taxon>
        <taxon>Pseudomonadota</taxon>
        <taxon>Alphaproteobacteria</taxon>
        <taxon>Hyphomicrobiales</taxon>
        <taxon>Devosiaceae</taxon>
        <taxon>Devosia</taxon>
    </lineage>
</organism>
<sequence length="356" mass="38368">MIDDSLVDAIYEAAAVPDLWPAVLTRFAGTAGAHGAVLMALQGQTLRWRASPSFQDHAEQYLAAGHNQADQRTIRLVAANQPGFVRDLDVFSAEEWENDPIRSNFWVPRGLGWGVASHIYTPSGDVMIFHAERRLADGPGDADLVARLNLLRPHLARAAFLSNRIAFERIRTAIDTLTAVGLAAVALTPSGRVLLANDAFAEASHIWTTRGQEQVSLYDRKADSMLKERLAVIDQQVGPMSVPVRDEDGSIVAVIHLVPIRGSARDLFGQTSAIAVLSEPGAGIPNAALIGSLFDLTPAEITVAQAVATGEAPAEIAQRLGRSIATVRNQIKSAMEKTGCSRQVELTLLMRQFLVS</sequence>
<evidence type="ECO:0000313" key="3">
    <source>
        <dbReference type="Proteomes" id="UP000602124"/>
    </source>
</evidence>
<name>A0A934IXB2_9HYPH</name>
<dbReference type="Proteomes" id="UP000602124">
    <property type="component" value="Unassembled WGS sequence"/>
</dbReference>
<dbReference type="Gene3D" id="1.10.10.10">
    <property type="entry name" value="Winged helix-like DNA-binding domain superfamily/Winged helix DNA-binding domain"/>
    <property type="match status" value="1"/>
</dbReference>
<protein>
    <submittedName>
        <fullName evidence="2">Helix-turn-helix transcriptional regulator</fullName>
    </submittedName>
</protein>
<dbReference type="SMART" id="SM00421">
    <property type="entry name" value="HTH_LUXR"/>
    <property type="match status" value="1"/>
</dbReference>
<dbReference type="CDD" id="cd06170">
    <property type="entry name" value="LuxR_C_like"/>
    <property type="match status" value="1"/>
</dbReference>
<proteinExistence type="predicted"/>
<dbReference type="InterPro" id="IPR036388">
    <property type="entry name" value="WH-like_DNA-bd_sf"/>
</dbReference>
<evidence type="ECO:0000313" key="2">
    <source>
        <dbReference type="EMBL" id="MBJ3786801.1"/>
    </source>
</evidence>
<reference evidence="2" key="1">
    <citation type="submission" date="2020-12" db="EMBL/GenBank/DDBJ databases">
        <title>Devosia sp. MSA67 isolated from Mo River.</title>
        <authorList>
            <person name="Ma F."/>
            <person name="Zi Z."/>
        </authorList>
    </citation>
    <scope>NUCLEOTIDE SEQUENCE</scope>
    <source>
        <strain evidence="2">MSA67</strain>
    </source>
</reference>
<accession>A0A934IXB2</accession>
<keyword evidence="3" id="KW-1185">Reference proteome</keyword>
<dbReference type="GO" id="GO:0006355">
    <property type="term" value="P:regulation of DNA-templated transcription"/>
    <property type="evidence" value="ECO:0007669"/>
    <property type="project" value="InterPro"/>
</dbReference>
<dbReference type="GO" id="GO:0003677">
    <property type="term" value="F:DNA binding"/>
    <property type="evidence" value="ECO:0007669"/>
    <property type="project" value="InterPro"/>
</dbReference>
<dbReference type="InterPro" id="IPR016032">
    <property type="entry name" value="Sig_transdc_resp-reg_C-effctor"/>
</dbReference>
<feature type="domain" description="HTH luxR-type" evidence="1">
    <location>
        <begin position="289"/>
        <end position="354"/>
    </location>
</feature>
<dbReference type="EMBL" id="JAEKMH010000005">
    <property type="protein sequence ID" value="MBJ3786801.1"/>
    <property type="molecule type" value="Genomic_DNA"/>
</dbReference>